<dbReference type="EMBL" id="CM000361">
    <property type="protein sequence ID" value="EDX04699.1"/>
    <property type="molecule type" value="Genomic_DNA"/>
</dbReference>
<proteinExistence type="predicted"/>
<gene>
    <name evidence="1" type="primary">Dsim\GD22174</name>
    <name evidence="2" type="synonym">Dsim\GD22173</name>
    <name evidence="2" type="ORF">Dsim_GD22173</name>
    <name evidence="1" type="ORF">Dsim_GD22174</name>
</gene>
<reference evidence="1 3" key="1">
    <citation type="journal article" date="2007" name="Nature">
        <title>Evolution of genes and genomes on the Drosophila phylogeny.</title>
        <authorList>
            <consortium name="Drosophila 12 Genomes Consortium"/>
            <person name="Clark A.G."/>
            <person name="Eisen M.B."/>
            <person name="Smith D.R."/>
            <person name="Bergman C.M."/>
            <person name="Oliver B."/>
            <person name="Markow T.A."/>
            <person name="Kaufman T.C."/>
            <person name="Kellis M."/>
            <person name="Gelbart W."/>
            <person name="Iyer V.N."/>
            <person name="Pollard D.A."/>
            <person name="Sackton T.B."/>
            <person name="Larracuente A.M."/>
            <person name="Singh N.D."/>
            <person name="Abad J.P."/>
            <person name="Abt D.N."/>
            <person name="Adryan B."/>
            <person name="Aguade M."/>
            <person name="Akashi H."/>
            <person name="Anderson W.W."/>
            <person name="Aquadro C.F."/>
            <person name="Ardell D.H."/>
            <person name="Arguello R."/>
            <person name="Artieri C.G."/>
            <person name="Barbash D.A."/>
            <person name="Barker D."/>
            <person name="Barsanti P."/>
            <person name="Batterham P."/>
            <person name="Batzoglou S."/>
            <person name="Begun D."/>
            <person name="Bhutkar A."/>
            <person name="Blanco E."/>
            <person name="Bosak S.A."/>
            <person name="Bradley R.K."/>
            <person name="Brand A.D."/>
            <person name="Brent M.R."/>
            <person name="Brooks A.N."/>
            <person name="Brown R.H."/>
            <person name="Butlin R.K."/>
            <person name="Caggese C."/>
            <person name="Calvi B.R."/>
            <person name="Bernardo de Carvalho A."/>
            <person name="Caspi A."/>
            <person name="Castrezana S."/>
            <person name="Celniker S.E."/>
            <person name="Chang J.L."/>
            <person name="Chapple C."/>
            <person name="Chatterji S."/>
            <person name="Chinwalla A."/>
            <person name="Civetta A."/>
            <person name="Clifton S.W."/>
            <person name="Comeron J.M."/>
            <person name="Costello J.C."/>
            <person name="Coyne J.A."/>
            <person name="Daub J."/>
            <person name="David R.G."/>
            <person name="Delcher A.L."/>
            <person name="Delehaunty K."/>
            <person name="Do C.B."/>
            <person name="Ebling H."/>
            <person name="Edwards K."/>
            <person name="Eickbush T."/>
            <person name="Evans J.D."/>
            <person name="Filipski A."/>
            <person name="Findeiss S."/>
            <person name="Freyhult E."/>
            <person name="Fulton L."/>
            <person name="Fulton R."/>
            <person name="Garcia A.C."/>
            <person name="Gardiner A."/>
            <person name="Garfield D.A."/>
            <person name="Garvin B.E."/>
            <person name="Gibson G."/>
            <person name="Gilbert D."/>
            <person name="Gnerre S."/>
            <person name="Godfrey J."/>
            <person name="Good R."/>
            <person name="Gotea V."/>
            <person name="Gravely B."/>
            <person name="Greenberg A.J."/>
            <person name="Griffiths-Jones S."/>
            <person name="Gross S."/>
            <person name="Guigo R."/>
            <person name="Gustafson E.A."/>
            <person name="Haerty W."/>
            <person name="Hahn M.W."/>
            <person name="Halligan D.L."/>
            <person name="Halpern A.L."/>
            <person name="Halter G.M."/>
            <person name="Han M.V."/>
            <person name="Heger A."/>
            <person name="Hillier L."/>
            <person name="Hinrichs A.S."/>
            <person name="Holmes I."/>
            <person name="Hoskins R.A."/>
            <person name="Hubisz M.J."/>
            <person name="Hultmark D."/>
            <person name="Huntley M.A."/>
            <person name="Jaffe D.B."/>
            <person name="Jagadeeshan S."/>
            <person name="Jeck W.R."/>
            <person name="Johnson J."/>
            <person name="Jones C.D."/>
            <person name="Jordan W.C."/>
            <person name="Karpen G.H."/>
            <person name="Kataoka E."/>
            <person name="Keightley P.D."/>
            <person name="Kheradpour P."/>
            <person name="Kirkness E.F."/>
            <person name="Koerich L.B."/>
            <person name="Kristiansen K."/>
            <person name="Kudrna D."/>
            <person name="Kulathinal R.J."/>
            <person name="Kumar S."/>
            <person name="Kwok R."/>
            <person name="Lander E."/>
            <person name="Langley C.H."/>
            <person name="Lapoint R."/>
            <person name="Lazzaro B.P."/>
            <person name="Lee S.J."/>
            <person name="Levesque L."/>
            <person name="Li R."/>
            <person name="Lin C.F."/>
            <person name="Lin M.F."/>
            <person name="Lindblad-Toh K."/>
            <person name="Llopart A."/>
            <person name="Long M."/>
            <person name="Low L."/>
            <person name="Lozovsky E."/>
            <person name="Lu J."/>
            <person name="Luo M."/>
            <person name="Machado C.A."/>
            <person name="Makalowski W."/>
            <person name="Marzo M."/>
            <person name="Matsuda M."/>
            <person name="Matzkin L."/>
            <person name="McAllister B."/>
            <person name="McBride C.S."/>
            <person name="McKernan B."/>
            <person name="McKernan K."/>
            <person name="Mendez-Lago M."/>
            <person name="Minx P."/>
            <person name="Mollenhauer M.U."/>
            <person name="Montooth K."/>
            <person name="Mount S.M."/>
            <person name="Mu X."/>
            <person name="Myers E."/>
            <person name="Negre B."/>
            <person name="Newfeld S."/>
            <person name="Nielsen R."/>
            <person name="Noor M.A."/>
            <person name="O'Grady P."/>
            <person name="Pachter L."/>
            <person name="Papaceit M."/>
            <person name="Parisi M.J."/>
            <person name="Parisi M."/>
            <person name="Parts L."/>
            <person name="Pedersen J.S."/>
            <person name="Pesole G."/>
            <person name="Phillippy A.M."/>
            <person name="Ponting C.P."/>
            <person name="Pop M."/>
            <person name="Porcelli D."/>
            <person name="Powell J.R."/>
            <person name="Prohaska S."/>
            <person name="Pruitt K."/>
            <person name="Puig M."/>
            <person name="Quesneville H."/>
            <person name="Ram K.R."/>
            <person name="Rand D."/>
            <person name="Rasmussen M.D."/>
            <person name="Reed L.K."/>
            <person name="Reenan R."/>
            <person name="Reily A."/>
            <person name="Remington K.A."/>
            <person name="Rieger T.T."/>
            <person name="Ritchie M.G."/>
            <person name="Robin C."/>
            <person name="Rogers Y.H."/>
            <person name="Rohde C."/>
            <person name="Rozas J."/>
            <person name="Rubenfield M.J."/>
            <person name="Ruiz A."/>
            <person name="Russo S."/>
            <person name="Salzberg S.L."/>
            <person name="Sanchez-Gracia A."/>
            <person name="Saranga D.J."/>
            <person name="Sato H."/>
            <person name="Schaeffer S.W."/>
            <person name="Schatz M.C."/>
            <person name="Schlenke T."/>
            <person name="Schwartz R."/>
            <person name="Segarra C."/>
            <person name="Singh R.S."/>
            <person name="Sirot L."/>
            <person name="Sirota M."/>
            <person name="Sisneros N.B."/>
            <person name="Smith C.D."/>
            <person name="Smith T.F."/>
            <person name="Spieth J."/>
            <person name="Stage D.E."/>
            <person name="Stark A."/>
            <person name="Stephan W."/>
            <person name="Strausberg R.L."/>
            <person name="Strempel S."/>
            <person name="Sturgill D."/>
            <person name="Sutton G."/>
            <person name="Sutton G.G."/>
            <person name="Tao W."/>
            <person name="Teichmann S."/>
            <person name="Tobari Y.N."/>
            <person name="Tomimura Y."/>
            <person name="Tsolas J.M."/>
            <person name="Valente V.L."/>
            <person name="Venter E."/>
            <person name="Venter J.C."/>
            <person name="Vicario S."/>
            <person name="Vieira F.G."/>
            <person name="Vilella A.J."/>
            <person name="Villasante A."/>
            <person name="Walenz B."/>
            <person name="Wang J."/>
            <person name="Wasserman M."/>
            <person name="Watts T."/>
            <person name="Wilson D."/>
            <person name="Wilson R.K."/>
            <person name="Wing R.A."/>
            <person name="Wolfner M.F."/>
            <person name="Wong A."/>
            <person name="Wong G.K."/>
            <person name="Wu C.I."/>
            <person name="Wu G."/>
            <person name="Yamamoto D."/>
            <person name="Yang H.P."/>
            <person name="Yang S.P."/>
            <person name="Yorke J.A."/>
            <person name="Yoshida K."/>
            <person name="Zdobnov E."/>
            <person name="Zhang P."/>
            <person name="Zhang Y."/>
            <person name="Zimin A.V."/>
            <person name="Baldwin J."/>
            <person name="Abdouelleil A."/>
            <person name="Abdulkadir J."/>
            <person name="Abebe A."/>
            <person name="Abera B."/>
            <person name="Abreu J."/>
            <person name="Acer S.C."/>
            <person name="Aftuck L."/>
            <person name="Alexander A."/>
            <person name="An P."/>
            <person name="Anderson E."/>
            <person name="Anderson S."/>
            <person name="Arachi H."/>
            <person name="Azer M."/>
            <person name="Bachantsang P."/>
            <person name="Barry A."/>
            <person name="Bayul T."/>
            <person name="Berlin A."/>
            <person name="Bessette D."/>
            <person name="Bloom T."/>
            <person name="Blye J."/>
            <person name="Boguslavskiy L."/>
            <person name="Bonnet C."/>
            <person name="Boukhgalter B."/>
            <person name="Bourzgui I."/>
            <person name="Brown A."/>
            <person name="Cahill P."/>
            <person name="Channer S."/>
            <person name="Cheshatsang Y."/>
            <person name="Chuda L."/>
            <person name="Citroen M."/>
            <person name="Collymore A."/>
            <person name="Cooke P."/>
            <person name="Costello M."/>
            <person name="D'Aco K."/>
            <person name="Daza R."/>
            <person name="De Haan G."/>
            <person name="DeGray S."/>
            <person name="DeMaso C."/>
            <person name="Dhargay N."/>
            <person name="Dooley K."/>
            <person name="Dooley E."/>
            <person name="Doricent M."/>
            <person name="Dorje P."/>
            <person name="Dorjee K."/>
            <person name="Dupes A."/>
            <person name="Elong R."/>
            <person name="Falk J."/>
            <person name="Farina A."/>
            <person name="Faro S."/>
            <person name="Ferguson D."/>
            <person name="Fisher S."/>
            <person name="Foley C.D."/>
            <person name="Franke A."/>
            <person name="Friedrich D."/>
            <person name="Gadbois L."/>
            <person name="Gearin G."/>
            <person name="Gearin C.R."/>
            <person name="Giannoukos G."/>
            <person name="Goode T."/>
            <person name="Graham J."/>
            <person name="Grandbois E."/>
            <person name="Grewal S."/>
            <person name="Gyaltsen K."/>
            <person name="Hafez N."/>
            <person name="Hagos B."/>
            <person name="Hall J."/>
            <person name="Henson C."/>
            <person name="Hollinger A."/>
            <person name="Honan T."/>
            <person name="Huard M.D."/>
            <person name="Hughes L."/>
            <person name="Hurhula B."/>
            <person name="Husby M.E."/>
            <person name="Kamat A."/>
            <person name="Kanga B."/>
            <person name="Kashin S."/>
            <person name="Khazanovich D."/>
            <person name="Kisner P."/>
            <person name="Lance K."/>
            <person name="Lara M."/>
            <person name="Lee W."/>
            <person name="Lennon N."/>
            <person name="Letendre F."/>
            <person name="LeVine R."/>
            <person name="Lipovsky A."/>
            <person name="Liu X."/>
            <person name="Liu J."/>
            <person name="Liu S."/>
            <person name="Lokyitsang T."/>
            <person name="Lokyitsang Y."/>
            <person name="Lubonja R."/>
            <person name="Lui A."/>
            <person name="MacDonald P."/>
            <person name="Magnisalis V."/>
            <person name="Maru K."/>
            <person name="Matthews C."/>
            <person name="McCusker W."/>
            <person name="McDonough S."/>
            <person name="Mehta T."/>
            <person name="Meldrim J."/>
            <person name="Meneus L."/>
            <person name="Mihai O."/>
            <person name="Mihalev A."/>
            <person name="Mihova T."/>
            <person name="Mittelman R."/>
            <person name="Mlenga V."/>
            <person name="Montmayeur A."/>
            <person name="Mulrain L."/>
            <person name="Navidi A."/>
            <person name="Naylor J."/>
            <person name="Negash T."/>
            <person name="Nguyen T."/>
            <person name="Nguyen N."/>
            <person name="Nicol R."/>
            <person name="Norbu C."/>
            <person name="Norbu N."/>
            <person name="Novod N."/>
            <person name="O'Neill B."/>
            <person name="Osman S."/>
            <person name="Markiewicz E."/>
            <person name="Oyono O.L."/>
            <person name="Patti C."/>
            <person name="Phunkhang P."/>
            <person name="Pierre F."/>
            <person name="Priest M."/>
            <person name="Raghuraman S."/>
            <person name="Rege F."/>
            <person name="Reyes R."/>
            <person name="Rise C."/>
            <person name="Rogov P."/>
            <person name="Ross K."/>
            <person name="Ryan E."/>
            <person name="Settipalli S."/>
            <person name="Shea T."/>
            <person name="Sherpa N."/>
            <person name="Shi L."/>
            <person name="Shih D."/>
            <person name="Sparrow T."/>
            <person name="Spaulding J."/>
            <person name="Stalker J."/>
            <person name="Stange-Thomann N."/>
            <person name="Stavropoulos S."/>
            <person name="Stone C."/>
            <person name="Strader C."/>
            <person name="Tesfaye S."/>
            <person name="Thomson T."/>
            <person name="Thoulutsang Y."/>
            <person name="Thoulutsang D."/>
            <person name="Topham K."/>
            <person name="Topping I."/>
            <person name="Tsamla T."/>
            <person name="Vassiliev H."/>
            <person name="Vo A."/>
            <person name="Wangchuk T."/>
            <person name="Wangdi T."/>
            <person name="Weiand M."/>
            <person name="Wilkinson J."/>
            <person name="Wilson A."/>
            <person name="Yadav S."/>
            <person name="Young G."/>
            <person name="Yu Q."/>
            <person name="Zembek L."/>
            <person name="Zhong D."/>
            <person name="Zimmer A."/>
            <person name="Zwirko Z."/>
            <person name="Jaffe D.B."/>
            <person name="Alvarez P."/>
            <person name="Brockman W."/>
            <person name="Butler J."/>
            <person name="Chin C."/>
            <person name="Gnerre S."/>
            <person name="Grabherr M."/>
            <person name="Kleber M."/>
            <person name="Mauceli E."/>
            <person name="MacCallum I."/>
        </authorList>
    </citation>
    <scope>NUCLEOTIDE SEQUENCE [LARGE SCALE GENOMIC DNA]</scope>
    <source>
        <strain evidence="1">Mixed</strain>
        <strain evidence="3">mosaic</strain>
    </source>
</reference>
<organism evidence="1 3">
    <name type="scientific">Drosophila simulans</name>
    <name type="common">Fruit fly</name>
    <dbReference type="NCBI Taxonomy" id="7240"/>
    <lineage>
        <taxon>Eukaryota</taxon>
        <taxon>Metazoa</taxon>
        <taxon>Ecdysozoa</taxon>
        <taxon>Arthropoda</taxon>
        <taxon>Hexapoda</taxon>
        <taxon>Insecta</taxon>
        <taxon>Pterygota</taxon>
        <taxon>Neoptera</taxon>
        <taxon>Endopterygota</taxon>
        <taxon>Diptera</taxon>
        <taxon>Brachycera</taxon>
        <taxon>Muscomorpha</taxon>
        <taxon>Ephydroidea</taxon>
        <taxon>Drosophilidae</taxon>
        <taxon>Drosophila</taxon>
        <taxon>Sophophora</taxon>
    </lineage>
</organism>
<sequence length="136" mass="15064">MSMMLVVSMVLMMFTVMLAMMFRIFMRISMKMAGLNWITSMEMTRSHRISVPGLILVWRTLSSESSLTRVDSSLTNSYLAANSTLSVESYLSTKTCLPAESSESSKSSLSSKTSLSNLAESILSNNSGHQREQSNL</sequence>
<dbReference type="EMBL" id="CM000361">
    <property type="protein sequence ID" value="EDX04700.1"/>
    <property type="molecule type" value="Genomic_DNA"/>
</dbReference>
<dbReference type="Proteomes" id="UP000000304">
    <property type="component" value="Chromosome 2L"/>
</dbReference>
<reference evidence="1" key="2">
    <citation type="submission" date="2008-06" db="EMBL/GenBank/DDBJ databases">
        <authorList>
            <consortium name="FlyBase"/>
        </authorList>
    </citation>
    <scope>NUCLEOTIDE SEQUENCE</scope>
    <source>
        <strain evidence="1">Mixed</strain>
    </source>
</reference>
<dbReference type="HOGENOM" id="CLU_1877617_0_0_1"/>
<evidence type="ECO:0000313" key="1">
    <source>
        <dbReference type="EMBL" id="EDX04699.1"/>
    </source>
</evidence>
<evidence type="ECO:0000313" key="2">
    <source>
        <dbReference type="EMBL" id="EDX04700.1"/>
    </source>
</evidence>
<accession>B4QAE4</accession>
<protein>
    <submittedName>
        <fullName evidence="2">GD22173</fullName>
    </submittedName>
    <submittedName>
        <fullName evidence="1">GD22174</fullName>
    </submittedName>
</protein>
<dbReference type="AlphaFoldDB" id="B4QAE4"/>
<evidence type="ECO:0000313" key="3">
    <source>
        <dbReference type="Proteomes" id="UP000000304"/>
    </source>
</evidence>
<keyword evidence="3" id="KW-1185">Reference proteome</keyword>
<name>B4QAE4_DROSI</name>